<dbReference type="SMART" id="SM01049">
    <property type="entry name" value="Cache_2"/>
    <property type="match status" value="1"/>
</dbReference>
<keyword evidence="4 9" id="KW-1133">Transmembrane helix</keyword>
<dbReference type="EMBL" id="JACJUD010000005">
    <property type="protein sequence ID" value="MBB2496679.1"/>
    <property type="molecule type" value="Genomic_DNA"/>
</dbReference>
<evidence type="ECO:0000313" key="12">
    <source>
        <dbReference type="EMBL" id="MBB2496679.1"/>
    </source>
</evidence>
<evidence type="ECO:0000256" key="3">
    <source>
        <dbReference type="ARBA" id="ARBA00022692"/>
    </source>
</evidence>
<dbReference type="Proteomes" id="UP000542720">
    <property type="component" value="Unassembled WGS sequence"/>
</dbReference>
<keyword evidence="6 8" id="KW-0807">Transducer</keyword>
<evidence type="ECO:0000313" key="13">
    <source>
        <dbReference type="Proteomes" id="UP000542720"/>
    </source>
</evidence>
<dbReference type="CDD" id="cd11386">
    <property type="entry name" value="MCP_signal"/>
    <property type="match status" value="1"/>
</dbReference>
<dbReference type="GO" id="GO:0006935">
    <property type="term" value="P:chemotaxis"/>
    <property type="evidence" value="ECO:0007669"/>
    <property type="project" value="InterPro"/>
</dbReference>
<dbReference type="PANTHER" id="PTHR32089">
    <property type="entry name" value="METHYL-ACCEPTING CHEMOTAXIS PROTEIN MCPB"/>
    <property type="match status" value="1"/>
</dbReference>
<gene>
    <name evidence="12" type="ORF">H3H51_16775</name>
</gene>
<dbReference type="InterPro" id="IPR004090">
    <property type="entry name" value="Chemotax_Me-accpt_rcpt"/>
</dbReference>
<keyword evidence="3 9" id="KW-0812">Transmembrane</keyword>
<dbReference type="GO" id="GO:0007165">
    <property type="term" value="P:signal transduction"/>
    <property type="evidence" value="ECO:0007669"/>
    <property type="project" value="UniProtKB-KW"/>
</dbReference>
<dbReference type="RefSeq" id="WP_183090206.1">
    <property type="nucleotide sequence ID" value="NZ_JACJUD010000005.1"/>
</dbReference>
<feature type="domain" description="HAMP" evidence="11">
    <location>
        <begin position="213"/>
        <end position="267"/>
    </location>
</feature>
<name>A0A7W4QBG8_9GAMM</name>
<feature type="domain" description="Methyl-accepting transducer" evidence="10">
    <location>
        <begin position="272"/>
        <end position="508"/>
    </location>
</feature>
<evidence type="ECO:0000256" key="8">
    <source>
        <dbReference type="PROSITE-ProRule" id="PRU00284"/>
    </source>
</evidence>
<comment type="caution">
    <text evidence="12">The sequence shown here is derived from an EMBL/GenBank/DDBJ whole genome shotgun (WGS) entry which is preliminary data.</text>
</comment>
<evidence type="ECO:0000256" key="2">
    <source>
        <dbReference type="ARBA" id="ARBA00022475"/>
    </source>
</evidence>
<dbReference type="InterPro" id="IPR033480">
    <property type="entry name" value="sCache_2"/>
</dbReference>
<evidence type="ECO:0000256" key="4">
    <source>
        <dbReference type="ARBA" id="ARBA00022989"/>
    </source>
</evidence>
<dbReference type="AlphaFoldDB" id="A0A7W4QBG8"/>
<organism evidence="12 13">
    <name type="scientific">Aquipseudomonas ullengensis</name>
    <dbReference type="NCBI Taxonomy" id="2759166"/>
    <lineage>
        <taxon>Bacteria</taxon>
        <taxon>Pseudomonadati</taxon>
        <taxon>Pseudomonadota</taxon>
        <taxon>Gammaproteobacteria</taxon>
        <taxon>Pseudomonadales</taxon>
        <taxon>Pseudomonadaceae</taxon>
        <taxon>Aquipseudomonas</taxon>
    </lineage>
</organism>
<reference evidence="12 13" key="1">
    <citation type="submission" date="2020-08" db="EMBL/GenBank/DDBJ databases">
        <authorList>
            <person name="Kim C.M."/>
        </authorList>
    </citation>
    <scope>NUCLEOTIDE SEQUENCE [LARGE SCALE GENOMIC DNA]</scope>
    <source>
        <strain evidence="12 13">UL070</strain>
    </source>
</reference>
<comment type="subcellular location">
    <subcellularLocation>
        <location evidence="1">Cell membrane</location>
        <topology evidence="1">Multi-pass membrane protein</topology>
    </subcellularLocation>
</comment>
<dbReference type="FunFam" id="1.10.287.950:FF:000001">
    <property type="entry name" value="Methyl-accepting chemotaxis sensory transducer"/>
    <property type="match status" value="1"/>
</dbReference>
<keyword evidence="13" id="KW-1185">Reference proteome</keyword>
<comment type="similarity">
    <text evidence="7">Belongs to the methyl-accepting chemotaxis (MCP) protein family.</text>
</comment>
<feature type="transmembrane region" description="Helical" evidence="9">
    <location>
        <begin position="190"/>
        <end position="211"/>
    </location>
</feature>
<dbReference type="PROSITE" id="PS50111">
    <property type="entry name" value="CHEMOTAXIS_TRANSDUC_2"/>
    <property type="match status" value="1"/>
</dbReference>
<evidence type="ECO:0000256" key="1">
    <source>
        <dbReference type="ARBA" id="ARBA00004651"/>
    </source>
</evidence>
<evidence type="ECO:0000259" key="10">
    <source>
        <dbReference type="PROSITE" id="PS50111"/>
    </source>
</evidence>
<feature type="transmembrane region" description="Helical" evidence="9">
    <location>
        <begin position="12"/>
        <end position="33"/>
    </location>
</feature>
<proteinExistence type="inferred from homology"/>
<accession>A0A7W4QBG8</accession>
<dbReference type="Pfam" id="PF17200">
    <property type="entry name" value="sCache_2"/>
    <property type="match status" value="1"/>
</dbReference>
<dbReference type="Pfam" id="PF00015">
    <property type="entry name" value="MCPsignal"/>
    <property type="match status" value="1"/>
</dbReference>
<dbReference type="Gene3D" id="3.30.450.20">
    <property type="entry name" value="PAS domain"/>
    <property type="match status" value="1"/>
</dbReference>
<evidence type="ECO:0000259" key="11">
    <source>
        <dbReference type="PROSITE" id="PS50885"/>
    </source>
</evidence>
<dbReference type="SMART" id="SM00304">
    <property type="entry name" value="HAMP"/>
    <property type="match status" value="1"/>
</dbReference>
<dbReference type="PROSITE" id="PS50885">
    <property type="entry name" value="HAMP"/>
    <property type="match status" value="1"/>
</dbReference>
<evidence type="ECO:0000256" key="9">
    <source>
        <dbReference type="SAM" id="Phobius"/>
    </source>
</evidence>
<keyword evidence="5 9" id="KW-0472">Membrane</keyword>
<evidence type="ECO:0000256" key="7">
    <source>
        <dbReference type="ARBA" id="ARBA00029447"/>
    </source>
</evidence>
<dbReference type="InterPro" id="IPR003660">
    <property type="entry name" value="HAMP_dom"/>
</dbReference>
<dbReference type="GO" id="GO:0004888">
    <property type="term" value="F:transmembrane signaling receptor activity"/>
    <property type="evidence" value="ECO:0007669"/>
    <property type="project" value="InterPro"/>
</dbReference>
<dbReference type="PRINTS" id="PR00260">
    <property type="entry name" value="CHEMTRNSDUCR"/>
</dbReference>
<dbReference type="SMART" id="SM00283">
    <property type="entry name" value="MA"/>
    <property type="match status" value="1"/>
</dbReference>
<dbReference type="CDD" id="cd06225">
    <property type="entry name" value="HAMP"/>
    <property type="match status" value="1"/>
</dbReference>
<dbReference type="PANTHER" id="PTHR32089:SF119">
    <property type="entry name" value="METHYL-ACCEPTING CHEMOTAXIS PROTEIN CTPL"/>
    <property type="match status" value="1"/>
</dbReference>
<keyword evidence="2" id="KW-1003">Cell membrane</keyword>
<dbReference type="Gene3D" id="1.10.287.950">
    <property type="entry name" value="Methyl-accepting chemotaxis protein"/>
    <property type="match status" value="1"/>
</dbReference>
<protein>
    <submittedName>
        <fullName evidence="12">Methyl-accepting chemotaxis protein</fullName>
    </submittedName>
</protein>
<dbReference type="SUPFAM" id="SSF58104">
    <property type="entry name" value="Methyl-accepting chemotaxis protein (MCP) signaling domain"/>
    <property type="match status" value="1"/>
</dbReference>
<sequence>MPSLRNIAIERRLWLILLIALTTIALLMSLVLLQIQAGLYGSKVYQIQTAVENTTGILKRFQLLEQQGVLSREDAQQQAREMIRTLRYGGNEYFFIQSLDQHMLLHPMNPEIEGRDVSALRDAKGVAINGEILKIARDQEQGIVHYSWPKPGTAEPADKISYVSLFKPWGWILGTGAYLDDIQAIFRGELLKLGSIVLTITALLILVTALISRSITRPLRRTVQAMAEIARGNGNLTQQLATDGRDELSGLARDFNSFTTTLRGIISEMLVASTATDKAARTIHANSTSAREQSDLQAQQVTLIATALNEVTYSIQDVAGNAEASAREVSTAETQALDGLKNVELTLAEIGSLSTLINQGVDTIHSLAEQNERISSVLAIVRSIAEQTNLLALNAAIEAARAGEQGRGFAVVADEVRLLAQRTQDATADIQAMIGELRISSATAVSMIGETHKLSGRTVTQANLAGECLRAIVESLRAISIQGRTVAEATRQQSQVVEDINLNLATASQQANEAAQFAEHARTLSDTLQANSAELQLTLNRFKF</sequence>
<dbReference type="GO" id="GO:0005886">
    <property type="term" value="C:plasma membrane"/>
    <property type="evidence" value="ECO:0007669"/>
    <property type="project" value="UniProtKB-SubCell"/>
</dbReference>
<dbReference type="InterPro" id="IPR004089">
    <property type="entry name" value="MCPsignal_dom"/>
</dbReference>
<evidence type="ECO:0000256" key="6">
    <source>
        <dbReference type="ARBA" id="ARBA00023224"/>
    </source>
</evidence>
<dbReference type="Pfam" id="PF00672">
    <property type="entry name" value="HAMP"/>
    <property type="match status" value="1"/>
</dbReference>
<evidence type="ECO:0000256" key="5">
    <source>
        <dbReference type="ARBA" id="ARBA00023136"/>
    </source>
</evidence>